<proteinExistence type="predicted"/>
<dbReference type="STRING" id="531814.SAMN04487944_12241"/>
<feature type="compositionally biased region" description="Polar residues" evidence="1">
    <location>
        <begin position="43"/>
        <end position="62"/>
    </location>
</feature>
<evidence type="ECO:0000256" key="2">
    <source>
        <dbReference type="SAM" id="SignalP"/>
    </source>
</evidence>
<dbReference type="PROSITE" id="PS51257">
    <property type="entry name" value="PROKAR_LIPOPROTEIN"/>
    <property type="match status" value="1"/>
</dbReference>
<keyword evidence="2" id="KW-0732">Signal</keyword>
<dbReference type="EMBL" id="FOGL01000022">
    <property type="protein sequence ID" value="SES18263.1"/>
    <property type="molecule type" value="Genomic_DNA"/>
</dbReference>
<feature type="region of interest" description="Disordered" evidence="1">
    <location>
        <begin position="20"/>
        <end position="62"/>
    </location>
</feature>
<accession>A0A1H9VAH4</accession>
<feature type="chain" id="PRO_5038836114" evidence="2">
    <location>
        <begin position="22"/>
        <end position="259"/>
    </location>
</feature>
<protein>
    <submittedName>
        <fullName evidence="3">Uncharacterized protein</fullName>
    </submittedName>
</protein>
<organism evidence="3 4">
    <name type="scientific">Gracilibacillus ureilyticus</name>
    <dbReference type="NCBI Taxonomy" id="531814"/>
    <lineage>
        <taxon>Bacteria</taxon>
        <taxon>Bacillati</taxon>
        <taxon>Bacillota</taxon>
        <taxon>Bacilli</taxon>
        <taxon>Bacillales</taxon>
        <taxon>Bacillaceae</taxon>
        <taxon>Gracilibacillus</taxon>
    </lineage>
</organism>
<feature type="signal peptide" evidence="2">
    <location>
        <begin position="1"/>
        <end position="21"/>
    </location>
</feature>
<keyword evidence="4" id="KW-1185">Reference proteome</keyword>
<dbReference type="AlphaFoldDB" id="A0A1H9VAH4"/>
<reference evidence="3 4" key="1">
    <citation type="submission" date="2016-10" db="EMBL/GenBank/DDBJ databases">
        <authorList>
            <person name="de Groot N.N."/>
        </authorList>
    </citation>
    <scope>NUCLEOTIDE SEQUENCE [LARGE SCALE GENOMIC DNA]</scope>
    <source>
        <strain evidence="3 4">CGMCC 1.7727</strain>
    </source>
</reference>
<name>A0A1H9VAH4_9BACI</name>
<evidence type="ECO:0000256" key="1">
    <source>
        <dbReference type="SAM" id="MobiDB-lite"/>
    </source>
</evidence>
<evidence type="ECO:0000313" key="4">
    <source>
        <dbReference type="Proteomes" id="UP000199687"/>
    </source>
</evidence>
<dbReference type="Proteomes" id="UP000199687">
    <property type="component" value="Unassembled WGS sequence"/>
</dbReference>
<evidence type="ECO:0000313" key="3">
    <source>
        <dbReference type="EMBL" id="SES18263.1"/>
    </source>
</evidence>
<sequence length="259" mass="29195">MKKIILMTLTAISLITVSACSNPTESGESTEPEETPDTSITENGNDNQEADQSNVPDSSSTDFDLKKYLTENYPLEHTHYVIEKWENEGTERLDYTVKIEPDSKEFAQEINEFFQNGTPNEDERTRSMFETAEQIMNDFSEIDNNVHIDSVNWVSNIDDYSVMLIQDYENSNQGGQDNDPLSEYSSEQIEYARVWLQLGPNQEIDELNVWHIEAGEPLNPTDEKSAAYPEDVIQLAGSRLVDGSVTYSGNGDGTAIIQK</sequence>
<gene>
    <name evidence="3" type="ORF">SAMN04487944_12241</name>
</gene>